<reference evidence="1" key="1">
    <citation type="journal article" date="2004" name="Int. J. Syst. Evol. Microbiol.">
        <title>Classification of isolates from locations in Austria and Yellowstone National Park as Geobacillus tepidamans sp. nov.</title>
        <authorList>
            <person name="Schaffer C."/>
            <person name="Franck W.L."/>
            <person name="Scheberl A."/>
            <person name="Kosma P."/>
            <person name="McDermott T.R."/>
            <person name="Messner P."/>
        </authorList>
    </citation>
    <scope>NUCLEOTIDE SEQUENCE</scope>
    <source>
        <strain evidence="1">GS5-97</strain>
    </source>
</reference>
<reference evidence="2 3" key="5">
    <citation type="submission" date="2020-08" db="EMBL/GenBank/DDBJ databases">
        <title>Genomic Encyclopedia of Type Strains, Phase IV (KMG-IV): sequencing the most valuable type-strain genomes for metagenomic binning, comparative biology and taxonomic classification.</title>
        <authorList>
            <person name="Goeker M."/>
        </authorList>
    </citation>
    <scope>NUCLEOTIDE SEQUENCE [LARGE SCALE GENOMIC DNA]</scope>
    <source>
        <strain evidence="2 3">DSM 16325</strain>
    </source>
</reference>
<dbReference type="Pfam" id="PF13704">
    <property type="entry name" value="Glyco_tranf_2_4"/>
    <property type="match status" value="1"/>
</dbReference>
<proteinExistence type="predicted"/>
<evidence type="ECO:0000313" key="2">
    <source>
        <dbReference type="EMBL" id="MBB5324201.1"/>
    </source>
</evidence>
<reference evidence="1" key="2">
    <citation type="journal article" date="2005" name="Microbiology">
        <title>The structure of secondary cell wall polymers: how Gram-positive bacteria stick their cell walls together.</title>
        <authorList>
            <person name="Schaffer C."/>
            <person name="Messner P."/>
        </authorList>
    </citation>
    <scope>NUCLEOTIDE SEQUENCE</scope>
    <source>
        <strain evidence="1">GS5-97</strain>
    </source>
</reference>
<organism evidence="1">
    <name type="scientific">Anoxybacteroides tepidamans</name>
    <dbReference type="NCBI Taxonomy" id="265948"/>
    <lineage>
        <taxon>Bacteria</taxon>
        <taxon>Bacillati</taxon>
        <taxon>Bacillota</taxon>
        <taxon>Bacilli</taxon>
        <taxon>Bacillales</taxon>
        <taxon>Anoxybacillaceae</taxon>
        <taxon>Anoxybacteroides</taxon>
    </lineage>
</organism>
<reference evidence="1" key="4">
    <citation type="journal article" date="2008" name="Carbohydr. Res.">
        <title>S-layer nanoglycobiology of bacteria.</title>
        <authorList>
            <person name="Messner P."/>
            <person name="Steiner K."/>
            <person name="Zarschler K."/>
            <person name="Schaffer C."/>
        </authorList>
    </citation>
    <scope>NUCLEOTIDE SEQUENCE</scope>
    <source>
        <strain evidence="1">GS5-97</strain>
    </source>
</reference>
<protein>
    <submittedName>
        <fullName evidence="1">WsbG</fullName>
    </submittedName>
</protein>
<name>A2BD20_9BACL</name>
<keyword evidence="3" id="KW-1185">Reference proteome</keyword>
<sequence>MDILGSLFRRFRKEKLYLFRNRVPKDILIICILRIRNEELIIEDTLDHISSFADAIICYDDASTDSTFKYLKRHPKVIAIIRNFNWAESAEERIKAETVHRRKLLNLAHTFNPKWIFCADADERYIGDIRSFVQSEEAQDVDLIRISLFDAYLTPNNCEPYCKGQPLLNFRRYFGPERRDIVMLWKMNKNKIYYELDDSREPQYDSNLKVITRFYCQHYGKSLSVKHWEETCDYYINHFPYHPYGCKWEKRKGKAIHLESDFGTPLYEWGESLFSNAIKIHPR</sequence>
<gene>
    <name evidence="1" type="primary">wsbG</name>
    <name evidence="2" type="ORF">HNQ34_001294</name>
</gene>
<dbReference type="EMBL" id="AY883421">
    <property type="protein sequence ID" value="ABM68320.1"/>
    <property type="molecule type" value="Genomic_DNA"/>
</dbReference>
<dbReference type="AlphaFoldDB" id="A2BD20"/>
<evidence type="ECO:0000313" key="1">
    <source>
        <dbReference type="EMBL" id="ABM68320.1"/>
    </source>
</evidence>
<reference evidence="1" key="3">
    <citation type="journal article" date="2007" name="Glycobiology">
        <title>The dTDP-4-dehydro-6-deoxyglucose reductase encoding fcd gene is part of the surface layer glycoprotein glycosylation gene cluster of Geobacillus tepidamans GS5-97T.</title>
        <authorList>
            <person name="Zayni S."/>
            <person name="Steiner K."/>
            <person name="Pfostl A."/>
            <person name="Hofinger A."/>
            <person name="Kosma P."/>
            <person name="Schaffer C."/>
            <person name="Messner P."/>
        </authorList>
    </citation>
    <scope>NUCLEOTIDE SEQUENCE</scope>
    <source>
        <strain evidence="1">GS5-97</strain>
    </source>
</reference>
<dbReference type="InterPro" id="IPR029044">
    <property type="entry name" value="Nucleotide-diphossugar_trans"/>
</dbReference>
<evidence type="ECO:0000313" key="3">
    <source>
        <dbReference type="Proteomes" id="UP000520011"/>
    </source>
</evidence>
<accession>A2BD20</accession>
<dbReference type="EMBL" id="JACHEP010000004">
    <property type="protein sequence ID" value="MBB5324201.1"/>
    <property type="molecule type" value="Genomic_DNA"/>
</dbReference>
<dbReference type="Gene3D" id="3.90.550.10">
    <property type="entry name" value="Spore Coat Polysaccharide Biosynthesis Protein SpsA, Chain A"/>
    <property type="match status" value="1"/>
</dbReference>
<dbReference type="RefSeq" id="WP_183252720.1">
    <property type="nucleotide sequence ID" value="NZ_JACHEP010000004.1"/>
</dbReference>
<dbReference type="SUPFAM" id="SSF53448">
    <property type="entry name" value="Nucleotide-diphospho-sugar transferases"/>
    <property type="match status" value="1"/>
</dbReference>
<dbReference type="Proteomes" id="UP000520011">
    <property type="component" value="Unassembled WGS sequence"/>
</dbReference>
<dbReference type="CAZy" id="GT2">
    <property type="family name" value="Glycosyltransferase Family 2"/>
</dbReference>